<dbReference type="SUPFAM" id="SSF51197">
    <property type="entry name" value="Clavaminate synthase-like"/>
    <property type="match status" value="1"/>
</dbReference>
<keyword evidence="4" id="KW-0560">Oxidoreductase</keyword>
<dbReference type="AlphaFoldDB" id="A0A382I906"/>
<dbReference type="GO" id="GO:0046872">
    <property type="term" value="F:metal ion binding"/>
    <property type="evidence" value="ECO:0007669"/>
    <property type="project" value="UniProtKB-KW"/>
</dbReference>
<proteinExistence type="inferred from homology"/>
<dbReference type="EMBL" id="UINC01065883">
    <property type="protein sequence ID" value="SVB95998.1"/>
    <property type="molecule type" value="Genomic_DNA"/>
</dbReference>
<evidence type="ECO:0000256" key="1">
    <source>
        <dbReference type="ARBA" id="ARBA00005896"/>
    </source>
</evidence>
<sequence length="277" mass="31964">MIRRSPYLGAFVEGANLCEELRASTLAEIMSALLEFSVLFFRNQPINQDQQLRLAAQFGRIEEPHPVFDNDRADPRLTIIESKGRAHDSEHYWHTDVTYQEAPSMGSILAAKKIPESGGDTLFASMYAAYDTLSAPIKKMLESLTAEHSFERGWGTTFRMLEGGEERLHKLKTIFPLMTHPVLRTHPETGRTSLYVNEYYTSRINEFSEFESDAMLRMLFHHSQLADFQIRHNWQVGDVVFWDNRCTQHYASYDYGTAHRVMNRITLVGDKPYFKNG</sequence>
<dbReference type="GO" id="GO:0005737">
    <property type="term" value="C:cytoplasm"/>
    <property type="evidence" value="ECO:0007669"/>
    <property type="project" value="TreeGrafter"/>
</dbReference>
<dbReference type="Pfam" id="PF02668">
    <property type="entry name" value="TauD"/>
    <property type="match status" value="1"/>
</dbReference>
<dbReference type="InterPro" id="IPR042098">
    <property type="entry name" value="TauD-like_sf"/>
</dbReference>
<dbReference type="Gene3D" id="3.60.130.10">
    <property type="entry name" value="Clavaminate synthase-like"/>
    <property type="match status" value="1"/>
</dbReference>
<keyword evidence="5" id="KW-0408">Iron</keyword>
<evidence type="ECO:0000256" key="5">
    <source>
        <dbReference type="ARBA" id="ARBA00023004"/>
    </source>
</evidence>
<accession>A0A382I906</accession>
<protein>
    <recommendedName>
        <fullName evidence="6">TauD/TfdA-like domain-containing protein</fullName>
    </recommendedName>
</protein>
<reference evidence="7" key="1">
    <citation type="submission" date="2018-05" db="EMBL/GenBank/DDBJ databases">
        <authorList>
            <person name="Lanie J.A."/>
            <person name="Ng W.-L."/>
            <person name="Kazmierczak K.M."/>
            <person name="Andrzejewski T.M."/>
            <person name="Davidsen T.M."/>
            <person name="Wayne K.J."/>
            <person name="Tettelin H."/>
            <person name="Glass J.I."/>
            <person name="Rusch D."/>
            <person name="Podicherti R."/>
            <person name="Tsui H.-C.T."/>
            <person name="Winkler M.E."/>
        </authorList>
    </citation>
    <scope>NUCLEOTIDE SEQUENCE</scope>
</reference>
<dbReference type="PANTHER" id="PTHR30468">
    <property type="entry name" value="ALPHA-KETOGLUTARATE-DEPENDENT SULFONATE DIOXYGENASE"/>
    <property type="match status" value="1"/>
</dbReference>
<organism evidence="7">
    <name type="scientific">marine metagenome</name>
    <dbReference type="NCBI Taxonomy" id="408172"/>
    <lineage>
        <taxon>unclassified sequences</taxon>
        <taxon>metagenomes</taxon>
        <taxon>ecological metagenomes</taxon>
    </lineage>
</organism>
<gene>
    <name evidence="7" type="ORF">METZ01_LOCUS248852</name>
</gene>
<dbReference type="GO" id="GO:0006790">
    <property type="term" value="P:sulfur compound metabolic process"/>
    <property type="evidence" value="ECO:0007669"/>
    <property type="project" value="TreeGrafter"/>
</dbReference>
<evidence type="ECO:0000256" key="2">
    <source>
        <dbReference type="ARBA" id="ARBA00022723"/>
    </source>
</evidence>
<evidence type="ECO:0000313" key="7">
    <source>
        <dbReference type="EMBL" id="SVB95998.1"/>
    </source>
</evidence>
<keyword evidence="2" id="KW-0479">Metal-binding</keyword>
<dbReference type="InterPro" id="IPR003819">
    <property type="entry name" value="TauD/TfdA-like"/>
</dbReference>
<feature type="domain" description="TauD/TfdA-like" evidence="6">
    <location>
        <begin position="19"/>
        <end position="266"/>
    </location>
</feature>
<keyword evidence="3" id="KW-0223">Dioxygenase</keyword>
<dbReference type="PANTHER" id="PTHR30468:SF1">
    <property type="entry name" value="ALPHA-KETOGLUTARATE-DEPENDENT SULFONATE DIOXYGENASE"/>
    <property type="match status" value="1"/>
</dbReference>
<evidence type="ECO:0000259" key="6">
    <source>
        <dbReference type="Pfam" id="PF02668"/>
    </source>
</evidence>
<dbReference type="GO" id="GO:0000908">
    <property type="term" value="F:taurine dioxygenase activity"/>
    <property type="evidence" value="ECO:0007669"/>
    <property type="project" value="TreeGrafter"/>
</dbReference>
<evidence type="ECO:0000256" key="3">
    <source>
        <dbReference type="ARBA" id="ARBA00022964"/>
    </source>
</evidence>
<name>A0A382I906_9ZZZZ</name>
<comment type="similarity">
    <text evidence="1">Belongs to the TfdA dioxygenase family.</text>
</comment>
<evidence type="ECO:0000256" key="4">
    <source>
        <dbReference type="ARBA" id="ARBA00023002"/>
    </source>
</evidence>
<dbReference type="InterPro" id="IPR051323">
    <property type="entry name" value="AtsK-like"/>
</dbReference>